<dbReference type="PANTHER" id="PTHR47027">
    <property type="entry name" value="REVERSE TRANSCRIPTASE DOMAIN-CONTAINING PROTEIN"/>
    <property type="match status" value="1"/>
</dbReference>
<comment type="caution">
    <text evidence="2">The sequence shown here is derived from an EMBL/GenBank/DDBJ whole genome shotgun (WGS) entry which is preliminary data.</text>
</comment>
<protein>
    <recommendedName>
        <fullName evidence="1">DUF6451 domain-containing protein</fullName>
    </recommendedName>
</protein>
<evidence type="ECO:0000259" key="1">
    <source>
        <dbReference type="Pfam" id="PF20049"/>
    </source>
</evidence>
<gene>
    <name evidence="2" type="ORF">Cfor_02547</name>
</gene>
<dbReference type="InterPro" id="IPR045609">
    <property type="entry name" value="DUF6451"/>
</dbReference>
<name>A0A6L2PTR9_COPFO</name>
<dbReference type="PANTHER" id="PTHR47027:SF25">
    <property type="entry name" value="REVERSE TRANSCRIPTASE DOMAIN-CONTAINING PROTEIN"/>
    <property type="match status" value="1"/>
</dbReference>
<dbReference type="OrthoDB" id="412793at2759"/>
<dbReference type="EMBL" id="BLKM01000560">
    <property type="protein sequence ID" value="GFG35624.1"/>
    <property type="molecule type" value="Genomic_DNA"/>
</dbReference>
<dbReference type="Proteomes" id="UP000502823">
    <property type="component" value="Unassembled WGS sequence"/>
</dbReference>
<dbReference type="Pfam" id="PF20049">
    <property type="entry name" value="DUF6451"/>
    <property type="match status" value="1"/>
</dbReference>
<proteinExistence type="predicted"/>
<reference evidence="3" key="1">
    <citation type="submission" date="2020-01" db="EMBL/GenBank/DDBJ databases">
        <title>Draft genome sequence of the Termite Coptotermes fromosanus.</title>
        <authorList>
            <person name="Itakura S."/>
            <person name="Yosikawa Y."/>
            <person name="Umezawa K."/>
        </authorList>
    </citation>
    <scope>NUCLEOTIDE SEQUENCE [LARGE SCALE GENOMIC DNA]</scope>
</reference>
<feature type="domain" description="DUF6451" evidence="1">
    <location>
        <begin position="115"/>
        <end position="147"/>
    </location>
</feature>
<dbReference type="InParanoid" id="A0A6L2PTR9"/>
<organism evidence="2 3">
    <name type="scientific">Coptotermes formosanus</name>
    <name type="common">Formosan subterranean termite</name>
    <dbReference type="NCBI Taxonomy" id="36987"/>
    <lineage>
        <taxon>Eukaryota</taxon>
        <taxon>Metazoa</taxon>
        <taxon>Ecdysozoa</taxon>
        <taxon>Arthropoda</taxon>
        <taxon>Hexapoda</taxon>
        <taxon>Insecta</taxon>
        <taxon>Pterygota</taxon>
        <taxon>Neoptera</taxon>
        <taxon>Polyneoptera</taxon>
        <taxon>Dictyoptera</taxon>
        <taxon>Blattodea</taxon>
        <taxon>Blattoidea</taxon>
        <taxon>Termitoidae</taxon>
        <taxon>Rhinotermitidae</taxon>
        <taxon>Coptotermes</taxon>
    </lineage>
</organism>
<accession>A0A6L2PTR9</accession>
<evidence type="ECO:0000313" key="2">
    <source>
        <dbReference type="EMBL" id="GFG35624.1"/>
    </source>
</evidence>
<evidence type="ECO:0000313" key="3">
    <source>
        <dbReference type="Proteomes" id="UP000502823"/>
    </source>
</evidence>
<keyword evidence="3" id="KW-1185">Reference proteome</keyword>
<sequence length="220" mass="24267">MDALQACCLEVSGVAGAWRERDSNQHETYPGGRTDLLCAMKGKVQDLAEAKGVGLRVNIEKTKEIRVNVVNKKRQCVYNEQREEVEHFCYLGIQVTKNGGTGEDIDSRIKMAEGAFAQLTAIWRSNMLSCKTKLRIFSTNVKSLLLYGCQTWKITRNVAHEIIQSSKHHGTGPNNNPLKCRSEKGNGDGSCIPYGNQIMTSHEKHWAGTLKGSGEAGARG</sequence>
<dbReference type="AlphaFoldDB" id="A0A6L2PTR9"/>